<dbReference type="InterPro" id="IPR011605">
    <property type="entry name" value="NusB_fam"/>
</dbReference>
<sequence>MSSSRRDARERALGLLYEAETRGVAPDEVLAGLPLPPDPYAVTLVEGVAQHIERIDELISTYSRDWKLERMPAIDRAVVRLAAYELMDRADVPTGVAISEAVALASAYSTDESGRFVNGLVSRLAREVRTDAGTSDPGDNVQA</sequence>
<feature type="domain" description="NusB/RsmB/TIM44" evidence="7">
    <location>
        <begin position="7"/>
        <end position="126"/>
    </location>
</feature>
<evidence type="ECO:0000313" key="8">
    <source>
        <dbReference type="EMBL" id="QGG95174.1"/>
    </source>
</evidence>
<dbReference type="NCBIfam" id="TIGR01951">
    <property type="entry name" value="nusB"/>
    <property type="match status" value="1"/>
</dbReference>
<dbReference type="Pfam" id="PF01029">
    <property type="entry name" value="NusB"/>
    <property type="match status" value="1"/>
</dbReference>
<keyword evidence="3 6" id="KW-0694">RNA-binding</keyword>
<organism evidence="8 9">
    <name type="scientific">Actinomarinicola tropica</name>
    <dbReference type="NCBI Taxonomy" id="2789776"/>
    <lineage>
        <taxon>Bacteria</taxon>
        <taxon>Bacillati</taxon>
        <taxon>Actinomycetota</taxon>
        <taxon>Acidimicrobiia</taxon>
        <taxon>Acidimicrobiales</taxon>
        <taxon>Iamiaceae</taxon>
        <taxon>Actinomarinicola</taxon>
    </lineage>
</organism>
<dbReference type="Gene3D" id="1.10.940.10">
    <property type="entry name" value="NusB-like"/>
    <property type="match status" value="1"/>
</dbReference>
<reference evidence="8 9" key="1">
    <citation type="submission" date="2019-11" db="EMBL/GenBank/DDBJ databases">
        <authorList>
            <person name="He Y."/>
        </authorList>
    </citation>
    <scope>NUCLEOTIDE SEQUENCE [LARGE SCALE GENOMIC DNA]</scope>
    <source>
        <strain evidence="8 9">SCSIO 58843</strain>
    </source>
</reference>
<proteinExistence type="inferred from homology"/>
<evidence type="ECO:0000313" key="9">
    <source>
        <dbReference type="Proteomes" id="UP000334019"/>
    </source>
</evidence>
<keyword evidence="9" id="KW-1185">Reference proteome</keyword>
<dbReference type="InterPro" id="IPR006027">
    <property type="entry name" value="NusB_RsmB_TIM44"/>
</dbReference>
<evidence type="ECO:0000259" key="7">
    <source>
        <dbReference type="Pfam" id="PF01029"/>
    </source>
</evidence>
<dbReference type="InterPro" id="IPR035926">
    <property type="entry name" value="NusB-like_sf"/>
</dbReference>
<dbReference type="RefSeq" id="WP_153759282.1">
    <property type="nucleotide sequence ID" value="NZ_CP045851.1"/>
</dbReference>
<dbReference type="GO" id="GO:0006353">
    <property type="term" value="P:DNA-templated transcription termination"/>
    <property type="evidence" value="ECO:0007669"/>
    <property type="project" value="UniProtKB-UniRule"/>
</dbReference>
<dbReference type="Proteomes" id="UP000334019">
    <property type="component" value="Chromosome"/>
</dbReference>
<protein>
    <recommendedName>
        <fullName evidence="6">Transcription antitermination protein NusB</fullName>
    </recommendedName>
    <alternativeName>
        <fullName evidence="6">Antitermination factor NusB</fullName>
    </alternativeName>
</protein>
<dbReference type="PANTHER" id="PTHR11078">
    <property type="entry name" value="N UTILIZATION SUBSTANCE PROTEIN B-RELATED"/>
    <property type="match status" value="1"/>
</dbReference>
<keyword evidence="2 6" id="KW-0889">Transcription antitermination</keyword>
<evidence type="ECO:0000256" key="4">
    <source>
        <dbReference type="ARBA" id="ARBA00023015"/>
    </source>
</evidence>
<dbReference type="KEGG" id="atq:GH723_08725"/>
<evidence type="ECO:0000256" key="6">
    <source>
        <dbReference type="HAMAP-Rule" id="MF_00073"/>
    </source>
</evidence>
<dbReference type="PANTHER" id="PTHR11078:SF3">
    <property type="entry name" value="ANTITERMINATION NUSB DOMAIN-CONTAINING PROTEIN"/>
    <property type="match status" value="1"/>
</dbReference>
<keyword evidence="4 6" id="KW-0805">Transcription regulation</keyword>
<accession>A0A5Q2RI05</accession>
<dbReference type="GO" id="GO:0003723">
    <property type="term" value="F:RNA binding"/>
    <property type="evidence" value="ECO:0007669"/>
    <property type="project" value="UniProtKB-UniRule"/>
</dbReference>
<dbReference type="SUPFAM" id="SSF48013">
    <property type="entry name" value="NusB-like"/>
    <property type="match status" value="1"/>
</dbReference>
<gene>
    <name evidence="6 8" type="primary">nusB</name>
    <name evidence="8" type="ORF">GH723_08725</name>
</gene>
<comment type="similarity">
    <text evidence="1 6">Belongs to the NusB family.</text>
</comment>
<evidence type="ECO:0000256" key="2">
    <source>
        <dbReference type="ARBA" id="ARBA00022814"/>
    </source>
</evidence>
<evidence type="ECO:0000256" key="1">
    <source>
        <dbReference type="ARBA" id="ARBA00005952"/>
    </source>
</evidence>
<keyword evidence="5 6" id="KW-0804">Transcription</keyword>
<evidence type="ECO:0000256" key="3">
    <source>
        <dbReference type="ARBA" id="ARBA00022884"/>
    </source>
</evidence>
<dbReference type="AlphaFoldDB" id="A0A5Q2RI05"/>
<dbReference type="GO" id="GO:0031564">
    <property type="term" value="P:transcription antitermination"/>
    <property type="evidence" value="ECO:0007669"/>
    <property type="project" value="UniProtKB-KW"/>
</dbReference>
<name>A0A5Q2RI05_9ACTN</name>
<dbReference type="EMBL" id="CP045851">
    <property type="protein sequence ID" value="QGG95174.1"/>
    <property type="molecule type" value="Genomic_DNA"/>
</dbReference>
<comment type="function">
    <text evidence="6">Involved in transcription antitermination. Required for transcription of ribosomal RNA (rRNA) genes. Binds specifically to the boxA antiterminator sequence of the ribosomal RNA (rrn) operons.</text>
</comment>
<dbReference type="HAMAP" id="MF_00073">
    <property type="entry name" value="NusB"/>
    <property type="match status" value="1"/>
</dbReference>
<dbReference type="GO" id="GO:0005829">
    <property type="term" value="C:cytosol"/>
    <property type="evidence" value="ECO:0007669"/>
    <property type="project" value="TreeGrafter"/>
</dbReference>
<evidence type="ECO:0000256" key="5">
    <source>
        <dbReference type="ARBA" id="ARBA00023163"/>
    </source>
</evidence>